<organism evidence="2 3">
    <name type="scientific">Sodiomyces alkalinus (strain CBS 110278 / VKM F-3762 / F11)</name>
    <name type="common">Alkaliphilic filamentous fungus</name>
    <dbReference type="NCBI Taxonomy" id="1314773"/>
    <lineage>
        <taxon>Eukaryota</taxon>
        <taxon>Fungi</taxon>
        <taxon>Dikarya</taxon>
        <taxon>Ascomycota</taxon>
        <taxon>Pezizomycotina</taxon>
        <taxon>Sordariomycetes</taxon>
        <taxon>Hypocreomycetidae</taxon>
        <taxon>Glomerellales</taxon>
        <taxon>Plectosphaerellaceae</taxon>
        <taxon>Sodiomyces</taxon>
    </lineage>
</organism>
<sequence length="156" mass="16572">MYANMITRYSRSASGWPNSTCRTSHADLRNRPQIARPHRKGGGDGGGDGGADLAYSSSSDPADDRIGLASSTHKIKPDPGPLALRAPNTTTPCYNLQPPVRESAAALYEKGGHLRGLPGNSNSGCVEKRDWTTKRNLSKSGNDVITSYLPPPPQSA</sequence>
<evidence type="ECO:0000256" key="1">
    <source>
        <dbReference type="SAM" id="MobiDB-lite"/>
    </source>
</evidence>
<proteinExistence type="predicted"/>
<feature type="compositionally biased region" description="Polar residues" evidence="1">
    <location>
        <begin position="9"/>
        <end position="23"/>
    </location>
</feature>
<reference evidence="2 3" key="1">
    <citation type="journal article" date="2018" name="Mol. Ecol.">
        <title>The obligate alkalophilic soda-lake fungus Sodiomyces alkalinus has shifted to a protein diet.</title>
        <authorList>
            <person name="Grum-Grzhimaylo A.A."/>
            <person name="Falkoski D.L."/>
            <person name="van den Heuvel J."/>
            <person name="Valero-Jimenez C.A."/>
            <person name="Min B."/>
            <person name="Choi I.G."/>
            <person name="Lipzen A."/>
            <person name="Daum C.G."/>
            <person name="Aanen D.K."/>
            <person name="Tsang A."/>
            <person name="Henrissat B."/>
            <person name="Bilanenko E.N."/>
            <person name="de Vries R.P."/>
            <person name="van Kan J.A.L."/>
            <person name="Grigoriev I.V."/>
            <person name="Debets A.J.M."/>
        </authorList>
    </citation>
    <scope>NUCLEOTIDE SEQUENCE [LARGE SCALE GENOMIC DNA]</scope>
    <source>
        <strain evidence="2 3">F11</strain>
    </source>
</reference>
<protein>
    <submittedName>
        <fullName evidence="2">Uncharacterized protein</fullName>
    </submittedName>
</protein>
<feature type="compositionally biased region" description="Polar residues" evidence="1">
    <location>
        <begin position="134"/>
        <end position="145"/>
    </location>
</feature>
<keyword evidence="3" id="KW-1185">Reference proteome</keyword>
<accession>A0A3N2Q3P9</accession>
<name>A0A3N2Q3P9_SODAK</name>
<feature type="region of interest" description="Disordered" evidence="1">
    <location>
        <begin position="112"/>
        <end position="156"/>
    </location>
</feature>
<dbReference type="Proteomes" id="UP000272025">
    <property type="component" value="Unassembled WGS sequence"/>
</dbReference>
<dbReference type="RefSeq" id="XP_028469189.1">
    <property type="nucleotide sequence ID" value="XM_028614880.1"/>
</dbReference>
<dbReference type="AlphaFoldDB" id="A0A3N2Q3P9"/>
<dbReference type="GeneID" id="39583357"/>
<gene>
    <name evidence="2" type="ORF">SODALDRAFT_377061</name>
</gene>
<evidence type="ECO:0000313" key="2">
    <source>
        <dbReference type="EMBL" id="ROT41383.1"/>
    </source>
</evidence>
<feature type="region of interest" description="Disordered" evidence="1">
    <location>
        <begin position="9"/>
        <end position="97"/>
    </location>
</feature>
<evidence type="ECO:0000313" key="3">
    <source>
        <dbReference type="Proteomes" id="UP000272025"/>
    </source>
</evidence>
<dbReference type="EMBL" id="ML119052">
    <property type="protein sequence ID" value="ROT41383.1"/>
    <property type="molecule type" value="Genomic_DNA"/>
</dbReference>